<gene>
    <name evidence="1" type="ORF">OVA965_LOCUS44649</name>
    <name evidence="2" type="ORF">TMI583_LOCUS47565</name>
</gene>
<accession>A0A8S2XEB6</accession>
<comment type="caution">
    <text evidence="2">The sequence shown here is derived from an EMBL/GenBank/DDBJ whole genome shotgun (WGS) entry which is preliminary data.</text>
</comment>
<dbReference type="Proteomes" id="UP000682733">
    <property type="component" value="Unassembled WGS sequence"/>
</dbReference>
<evidence type="ECO:0000313" key="2">
    <source>
        <dbReference type="EMBL" id="CAF4490932.1"/>
    </source>
</evidence>
<protein>
    <submittedName>
        <fullName evidence="2">Uncharacterized protein</fullName>
    </submittedName>
</protein>
<reference evidence="2" key="1">
    <citation type="submission" date="2021-02" db="EMBL/GenBank/DDBJ databases">
        <authorList>
            <person name="Nowell W R."/>
        </authorList>
    </citation>
    <scope>NUCLEOTIDE SEQUENCE</scope>
</reference>
<feature type="non-terminal residue" evidence="2">
    <location>
        <position position="1"/>
    </location>
</feature>
<proteinExistence type="predicted"/>
<dbReference type="EMBL" id="CAJNOK010064820">
    <property type="protein sequence ID" value="CAF1647574.1"/>
    <property type="molecule type" value="Genomic_DNA"/>
</dbReference>
<evidence type="ECO:0000313" key="3">
    <source>
        <dbReference type="Proteomes" id="UP000682733"/>
    </source>
</evidence>
<name>A0A8S2XEB6_9BILA</name>
<evidence type="ECO:0000313" key="1">
    <source>
        <dbReference type="EMBL" id="CAF1647574.1"/>
    </source>
</evidence>
<organism evidence="2 3">
    <name type="scientific">Didymodactylos carnosus</name>
    <dbReference type="NCBI Taxonomy" id="1234261"/>
    <lineage>
        <taxon>Eukaryota</taxon>
        <taxon>Metazoa</taxon>
        <taxon>Spiralia</taxon>
        <taxon>Gnathifera</taxon>
        <taxon>Rotifera</taxon>
        <taxon>Eurotatoria</taxon>
        <taxon>Bdelloidea</taxon>
        <taxon>Philodinida</taxon>
        <taxon>Philodinidae</taxon>
        <taxon>Didymodactylos</taxon>
    </lineage>
</organism>
<dbReference type="Proteomes" id="UP000677228">
    <property type="component" value="Unassembled WGS sequence"/>
</dbReference>
<dbReference type="AlphaFoldDB" id="A0A8S2XEB6"/>
<sequence>VHYSQDSGDGHGMNHPYCFNNEVLQHECFNTNVTITTTNCYQNMKIILNERVQNLTFEASQASQLECSVVEWLLNMSSARINSETMNER</sequence>
<dbReference type="EMBL" id="CAJOBA010092649">
    <property type="protein sequence ID" value="CAF4490932.1"/>
    <property type="molecule type" value="Genomic_DNA"/>
</dbReference>